<dbReference type="EMBL" id="KE344510">
    <property type="protein sequence ID" value="EXB65274.1"/>
    <property type="molecule type" value="Genomic_DNA"/>
</dbReference>
<evidence type="ECO:0000313" key="2">
    <source>
        <dbReference type="EMBL" id="EXB65274.1"/>
    </source>
</evidence>
<feature type="region of interest" description="Disordered" evidence="1">
    <location>
        <begin position="1"/>
        <end position="25"/>
    </location>
</feature>
<accession>W9RAD7</accession>
<evidence type="ECO:0000313" key="3">
    <source>
        <dbReference type="Proteomes" id="UP000030645"/>
    </source>
</evidence>
<gene>
    <name evidence="2" type="ORF">L484_025353</name>
</gene>
<dbReference type="AlphaFoldDB" id="W9RAD7"/>
<reference evidence="3" key="1">
    <citation type="submission" date="2013-01" db="EMBL/GenBank/DDBJ databases">
        <title>Draft Genome Sequence of a Mulberry Tree, Morus notabilis C.K. Schneid.</title>
        <authorList>
            <person name="He N."/>
            <person name="Zhao S."/>
        </authorList>
    </citation>
    <scope>NUCLEOTIDE SEQUENCE</scope>
</reference>
<protein>
    <submittedName>
        <fullName evidence="2">Uncharacterized protein</fullName>
    </submittedName>
</protein>
<dbReference type="Proteomes" id="UP000030645">
    <property type="component" value="Unassembled WGS sequence"/>
</dbReference>
<sequence length="91" mass="10200">MAFVMTGIHPDERENEQINGKRKMKGEREKGDLLVNLAAPSISSYGFRIAFSWAKMRLSGVLAAKKREDTEEVGLREDVEEGGSRFAGIWV</sequence>
<evidence type="ECO:0000256" key="1">
    <source>
        <dbReference type="SAM" id="MobiDB-lite"/>
    </source>
</evidence>
<proteinExistence type="predicted"/>
<keyword evidence="3" id="KW-1185">Reference proteome</keyword>
<name>W9RAD7_9ROSA</name>
<organism evidence="2 3">
    <name type="scientific">Morus notabilis</name>
    <dbReference type="NCBI Taxonomy" id="981085"/>
    <lineage>
        <taxon>Eukaryota</taxon>
        <taxon>Viridiplantae</taxon>
        <taxon>Streptophyta</taxon>
        <taxon>Embryophyta</taxon>
        <taxon>Tracheophyta</taxon>
        <taxon>Spermatophyta</taxon>
        <taxon>Magnoliopsida</taxon>
        <taxon>eudicotyledons</taxon>
        <taxon>Gunneridae</taxon>
        <taxon>Pentapetalae</taxon>
        <taxon>rosids</taxon>
        <taxon>fabids</taxon>
        <taxon>Rosales</taxon>
        <taxon>Moraceae</taxon>
        <taxon>Moreae</taxon>
        <taxon>Morus</taxon>
    </lineage>
</organism>